<dbReference type="InterPro" id="IPR046960">
    <property type="entry name" value="PPR_At4g14850-like_plant"/>
</dbReference>
<evidence type="ECO:0000256" key="1">
    <source>
        <dbReference type="ARBA" id="ARBA00022737"/>
    </source>
</evidence>
<dbReference type="InterPro" id="IPR011990">
    <property type="entry name" value="TPR-like_helical_dom_sf"/>
</dbReference>
<name>A0A8T2T833_CERRI</name>
<evidence type="ECO:0000256" key="2">
    <source>
        <dbReference type="PROSITE-ProRule" id="PRU00708"/>
    </source>
</evidence>
<evidence type="ECO:0008006" key="5">
    <source>
        <dbReference type="Google" id="ProtNLM"/>
    </source>
</evidence>
<dbReference type="Pfam" id="PF01535">
    <property type="entry name" value="PPR"/>
    <property type="match status" value="5"/>
</dbReference>
<organism evidence="3 4">
    <name type="scientific">Ceratopteris richardii</name>
    <name type="common">Triangle waterfern</name>
    <dbReference type="NCBI Taxonomy" id="49495"/>
    <lineage>
        <taxon>Eukaryota</taxon>
        <taxon>Viridiplantae</taxon>
        <taxon>Streptophyta</taxon>
        <taxon>Embryophyta</taxon>
        <taxon>Tracheophyta</taxon>
        <taxon>Polypodiopsida</taxon>
        <taxon>Polypodiidae</taxon>
        <taxon>Polypodiales</taxon>
        <taxon>Pteridineae</taxon>
        <taxon>Pteridaceae</taxon>
        <taxon>Parkerioideae</taxon>
        <taxon>Ceratopteris</taxon>
    </lineage>
</organism>
<dbReference type="InterPro" id="IPR002885">
    <property type="entry name" value="PPR_rpt"/>
</dbReference>
<dbReference type="OrthoDB" id="509099at2759"/>
<dbReference type="FunFam" id="1.25.40.10:FF:000442">
    <property type="entry name" value="Pentatricopeptide repeat-containing protein At3g49710"/>
    <property type="match status" value="1"/>
</dbReference>
<dbReference type="AlphaFoldDB" id="A0A8T2T833"/>
<dbReference type="Pfam" id="PF13812">
    <property type="entry name" value="PPR_3"/>
    <property type="match status" value="1"/>
</dbReference>
<feature type="repeat" description="PPR" evidence="2">
    <location>
        <begin position="358"/>
        <end position="392"/>
    </location>
</feature>
<dbReference type="PROSITE" id="PS51375">
    <property type="entry name" value="PPR"/>
    <property type="match status" value="5"/>
</dbReference>
<dbReference type="FunFam" id="1.25.40.10:FF:000396">
    <property type="entry name" value="Pentatricopeptide repeat-containing protein At2g36730"/>
    <property type="match status" value="1"/>
</dbReference>
<dbReference type="NCBIfam" id="TIGR00756">
    <property type="entry name" value="PPR"/>
    <property type="match status" value="5"/>
</dbReference>
<dbReference type="GO" id="GO:0048731">
    <property type="term" value="P:system development"/>
    <property type="evidence" value="ECO:0007669"/>
    <property type="project" value="UniProtKB-ARBA"/>
</dbReference>
<feature type="repeat" description="PPR" evidence="2">
    <location>
        <begin position="248"/>
        <end position="282"/>
    </location>
</feature>
<dbReference type="GO" id="GO:0003723">
    <property type="term" value="F:RNA binding"/>
    <property type="evidence" value="ECO:0007669"/>
    <property type="project" value="InterPro"/>
</dbReference>
<dbReference type="Gene3D" id="1.25.40.10">
    <property type="entry name" value="Tetratricopeptide repeat domain"/>
    <property type="match status" value="7"/>
</dbReference>
<comment type="caution">
    <text evidence="3">The sequence shown here is derived from an EMBL/GenBank/DDBJ whole genome shotgun (WGS) entry which is preliminary data.</text>
</comment>
<dbReference type="GO" id="GO:0009451">
    <property type="term" value="P:RNA modification"/>
    <property type="evidence" value="ECO:0007669"/>
    <property type="project" value="InterPro"/>
</dbReference>
<protein>
    <recommendedName>
        <fullName evidence="5">Pentatricopeptide repeat-containing protein</fullName>
    </recommendedName>
</protein>
<sequence length="870" mass="96072">MHFHLQPVLHTPSGENIVVTLIKRGSFCDALEVFNTLPLRSVLSWTAVIAGYASRGRAKNAFNMYRRMQEEAVQPNGYTFVSLFMACGSAGLLKDGVCLHAEASHCVLAGDLFVSAALLDMYGKCGSLIQAEKVFDTLKRYNEVIWTTMLSAYVNDGRFKKVLQLYNNMQEQGIITDDHTILIVLKASSMLTEGEELTLKTGRKIHVDAQSKGLSSHLYVGNGLMMLYGKNGSITEAENVFIELSVRTVVSWTTMLTVYVEHKAAGKALRLFQKMQLEGVSPNAQTFVVVLQACCILAEERSTELQFIEQIVEALHADVKKLNYTSDVFVCNTFIGVYGRLGNIMDAINVFLRLSKHTSTSWNSLLSAFMDQGEVVKALQLYAFMRKTGVPVDQRTFVVVLQACGILAEIEVSKQGDSMVEKGALQIGYALHNDIKKEVLNQSIFICNSLISMYGKCGDLQEAQVIFNDLKQPNIVSWNSLLSAYVSAGRLTDAECIFFNIPQHNVVSWNTMIAAYVEIDKADVALELFRNNCFKKFVPTRVTFMIALQACCIVLEEEKGSLSNWGLSIRNILKAGQEIHFEAEVIGLGLDVVVGSSLINMYSSSGCVKECEGVFSMLSGHEMVYNAMLSVYAKFGLGEKVLQLLEEIGGINLYGTTLIGILHACIKVGLLTLCHIMHFISISTGCDLPVDILVHAYGASASLVDALAIFAALPTPERNSWSASVSVSAHHGELSTCLKFFDEMKLIGMGPDRISFISSLFVCTHMGLLHVCFKYYECMIRDHCVVPDVQHYGLILDSLGRAGDFQRVESALTKMPMEPDMKLWTCLLAACHRHSYLELAETILKCNLYYGPIEASTCVLISNLYASAAT</sequence>
<feature type="repeat" description="PPR" evidence="2">
    <location>
        <begin position="474"/>
        <end position="508"/>
    </location>
</feature>
<gene>
    <name evidence="3" type="ORF">KP509_15G051000</name>
</gene>
<dbReference type="PANTHER" id="PTHR47926">
    <property type="entry name" value="PENTATRICOPEPTIDE REPEAT-CONTAINING PROTEIN"/>
    <property type="match status" value="1"/>
</dbReference>
<keyword evidence="4" id="KW-1185">Reference proteome</keyword>
<reference evidence="3" key="1">
    <citation type="submission" date="2021-08" db="EMBL/GenBank/DDBJ databases">
        <title>WGS assembly of Ceratopteris richardii.</title>
        <authorList>
            <person name="Marchant D.B."/>
            <person name="Chen G."/>
            <person name="Jenkins J."/>
            <person name="Shu S."/>
            <person name="Leebens-Mack J."/>
            <person name="Grimwood J."/>
            <person name="Schmutz J."/>
            <person name="Soltis P."/>
            <person name="Soltis D."/>
            <person name="Chen Z.-H."/>
        </authorList>
    </citation>
    <scope>NUCLEOTIDE SEQUENCE</scope>
    <source>
        <strain evidence="3">Whitten #5841</strain>
        <tissue evidence="3">Leaf</tissue>
    </source>
</reference>
<accession>A0A8T2T833</accession>
<dbReference type="Proteomes" id="UP000825935">
    <property type="component" value="Chromosome 15"/>
</dbReference>
<evidence type="ECO:0000313" key="3">
    <source>
        <dbReference type="EMBL" id="KAH7404958.1"/>
    </source>
</evidence>
<proteinExistence type="predicted"/>
<dbReference type="EMBL" id="CM035420">
    <property type="protein sequence ID" value="KAH7404958.1"/>
    <property type="molecule type" value="Genomic_DNA"/>
</dbReference>
<dbReference type="FunFam" id="1.25.40.10:FF:000158">
    <property type="entry name" value="pentatricopeptide repeat-containing protein At2g33680"/>
    <property type="match status" value="1"/>
</dbReference>
<feature type="repeat" description="PPR" evidence="2">
    <location>
        <begin position="142"/>
        <end position="176"/>
    </location>
</feature>
<dbReference type="Pfam" id="PF13041">
    <property type="entry name" value="PPR_2"/>
    <property type="match status" value="5"/>
</dbReference>
<dbReference type="PANTHER" id="PTHR47926:SF452">
    <property type="entry name" value="PENTATRICOPEPTIDE REPEAT-CONTAINING PROTEIN"/>
    <property type="match status" value="1"/>
</dbReference>
<keyword evidence="1" id="KW-0677">Repeat</keyword>
<evidence type="ECO:0000313" key="4">
    <source>
        <dbReference type="Proteomes" id="UP000825935"/>
    </source>
</evidence>
<feature type="repeat" description="PPR" evidence="2">
    <location>
        <begin position="41"/>
        <end position="75"/>
    </location>
</feature>